<dbReference type="PANTHER" id="PTHR42707:SF2">
    <property type="entry name" value="ACD11 DEHYDROGENASE"/>
    <property type="match status" value="1"/>
</dbReference>
<keyword evidence="1" id="KW-0285">Flavoprotein</keyword>
<dbReference type="InterPro" id="IPR009075">
    <property type="entry name" value="AcylCo_DH/oxidase_C"/>
</dbReference>
<dbReference type="InterPro" id="IPR036250">
    <property type="entry name" value="AcylCo_DH-like_C"/>
</dbReference>
<dbReference type="InterPro" id="IPR052904">
    <property type="entry name" value="Acyl-CoA_dehydrogenase-like"/>
</dbReference>
<dbReference type="Pfam" id="PF00441">
    <property type="entry name" value="Acyl-CoA_dh_1"/>
    <property type="match status" value="1"/>
</dbReference>
<evidence type="ECO:0000259" key="2">
    <source>
        <dbReference type="Pfam" id="PF00441"/>
    </source>
</evidence>
<feature type="domain" description="Acyl-CoA dehydrogenase/oxidase C-terminal" evidence="2">
    <location>
        <begin position="6"/>
        <end position="162"/>
    </location>
</feature>
<feature type="non-terminal residue" evidence="3">
    <location>
        <position position="191"/>
    </location>
</feature>
<dbReference type="EMBL" id="AUZX01009177">
    <property type="protein sequence ID" value="EQD52686.1"/>
    <property type="molecule type" value="Genomic_DNA"/>
</dbReference>
<reference evidence="3" key="2">
    <citation type="journal article" date="2014" name="ISME J.">
        <title>Microbial stratification in low pH oxic and suboxic macroscopic growths along an acid mine drainage.</title>
        <authorList>
            <person name="Mendez-Garcia C."/>
            <person name="Mesa V."/>
            <person name="Sprenger R.R."/>
            <person name="Richter M."/>
            <person name="Diez M.S."/>
            <person name="Solano J."/>
            <person name="Bargiela R."/>
            <person name="Golyshina O.V."/>
            <person name="Manteca A."/>
            <person name="Ramos J.L."/>
            <person name="Gallego J.R."/>
            <person name="Llorente I."/>
            <person name="Martins Dos Santos V.A."/>
            <person name="Jensen O.N."/>
            <person name="Pelaez A.I."/>
            <person name="Sanchez J."/>
            <person name="Ferrer M."/>
        </authorList>
    </citation>
    <scope>NUCLEOTIDE SEQUENCE</scope>
</reference>
<protein>
    <submittedName>
        <fullName evidence="3">Acyl-CoA dehydrogenase domain protein</fullName>
    </submittedName>
</protein>
<organism evidence="3">
    <name type="scientific">mine drainage metagenome</name>
    <dbReference type="NCBI Taxonomy" id="410659"/>
    <lineage>
        <taxon>unclassified sequences</taxon>
        <taxon>metagenomes</taxon>
        <taxon>ecological metagenomes</taxon>
    </lineage>
</organism>
<name>T0ZWU1_9ZZZZ</name>
<gene>
    <name evidence="3" type="ORF">B1A_12612</name>
</gene>
<accession>T0ZWU1</accession>
<dbReference type="AlphaFoldDB" id="T0ZWU1"/>
<proteinExistence type="predicted"/>
<evidence type="ECO:0000313" key="3">
    <source>
        <dbReference type="EMBL" id="EQD52686.1"/>
    </source>
</evidence>
<dbReference type="Gene3D" id="1.20.140.10">
    <property type="entry name" value="Butyryl-CoA Dehydrogenase, subunit A, domain 3"/>
    <property type="match status" value="1"/>
</dbReference>
<comment type="caution">
    <text evidence="3">The sequence shown here is derived from an EMBL/GenBank/DDBJ whole genome shotgun (WGS) entry which is preliminary data.</text>
</comment>
<evidence type="ECO:0000256" key="1">
    <source>
        <dbReference type="ARBA" id="ARBA00022630"/>
    </source>
</evidence>
<reference evidence="3" key="1">
    <citation type="submission" date="2013-08" db="EMBL/GenBank/DDBJ databases">
        <authorList>
            <person name="Mendez C."/>
            <person name="Richter M."/>
            <person name="Ferrer M."/>
            <person name="Sanchez J."/>
        </authorList>
    </citation>
    <scope>NUCLEOTIDE SEQUENCE</scope>
</reference>
<dbReference type="SUPFAM" id="SSF47203">
    <property type="entry name" value="Acyl-CoA dehydrogenase C-terminal domain-like"/>
    <property type="match status" value="1"/>
</dbReference>
<dbReference type="GO" id="GO:0003995">
    <property type="term" value="F:acyl-CoA dehydrogenase activity"/>
    <property type="evidence" value="ECO:0007669"/>
    <property type="project" value="TreeGrafter"/>
</dbReference>
<dbReference type="PANTHER" id="PTHR42707">
    <property type="entry name" value="ACYL-COA DEHYDROGENASE"/>
    <property type="match status" value="1"/>
</dbReference>
<sequence length="191" mass="20533">MGEPKHGVRHIAPMLNITRTWNTICALAAMRRALALAVDYATRREAFGARLIDKPLHRDTLAGLAAEFEAAFALGFGVARLLGEVESGVADADSQAAWRVLTPLAKLWTGKLAVRITSECLEACGGAGYIEDTGLPQLLRDAQVYPIWEGTTNVLALDTLRALGGNDLAPFTAWLRRQWPADVPGAALAQT</sequence>